<dbReference type="InterPro" id="IPR014922">
    <property type="entry name" value="YdhG-like"/>
</dbReference>
<dbReference type="SUPFAM" id="SSF159888">
    <property type="entry name" value="YdhG-like"/>
    <property type="match status" value="1"/>
</dbReference>
<dbReference type="Gene3D" id="3.90.1150.200">
    <property type="match status" value="1"/>
</dbReference>
<reference evidence="2 3" key="1">
    <citation type="submission" date="2020-08" db="EMBL/GenBank/DDBJ databases">
        <title>Streptomycin resistant and MDR strain, P. mexicana.</title>
        <authorList>
            <person name="Ganesh-kumar S."/>
            <person name="Zhe T."/>
            <person name="Yu Z."/>
            <person name="Min Y."/>
        </authorList>
    </citation>
    <scope>NUCLEOTIDE SEQUENCE [LARGE SCALE GENOMIC DNA]</scope>
    <source>
        <strain evidence="2 3">GTZY</strain>
    </source>
</reference>
<dbReference type="RefSeq" id="WP_185894415.1">
    <property type="nucleotide sequence ID" value="NZ_CP060028.1"/>
</dbReference>
<accession>A0ABX6R748</accession>
<protein>
    <submittedName>
        <fullName evidence="2">DUF1801 domain-containing protein</fullName>
    </submittedName>
</protein>
<name>A0ABX6R748_PSEMX</name>
<evidence type="ECO:0000313" key="2">
    <source>
        <dbReference type="EMBL" id="QND79028.1"/>
    </source>
</evidence>
<keyword evidence="3" id="KW-1185">Reference proteome</keyword>
<proteinExistence type="predicted"/>
<organism evidence="2 3">
    <name type="scientific">Pseudoxanthomonas mexicana</name>
    <dbReference type="NCBI Taxonomy" id="128785"/>
    <lineage>
        <taxon>Bacteria</taxon>
        <taxon>Pseudomonadati</taxon>
        <taxon>Pseudomonadota</taxon>
        <taxon>Gammaproteobacteria</taxon>
        <taxon>Lysobacterales</taxon>
        <taxon>Lysobacteraceae</taxon>
        <taxon>Pseudoxanthomonas</taxon>
    </lineage>
</organism>
<dbReference type="EMBL" id="CP060028">
    <property type="protein sequence ID" value="QND79028.1"/>
    <property type="molecule type" value="Genomic_DNA"/>
</dbReference>
<sequence length="149" mass="16563">MASSKAKTVDDYLTELPEQRRAVVSAVRDLVNRHLPPGYVEAMSWGMISWEVPLSRYPDTYNRQPLAYVALAAQKQYYALYLMACYANSTQDVVLRNAYADAGKALDMGKSCLRFKALDDLLPEVVGGVIASTPVDAHIAQYEASRARK</sequence>
<evidence type="ECO:0000313" key="3">
    <source>
        <dbReference type="Proteomes" id="UP000515506"/>
    </source>
</evidence>
<dbReference type="Pfam" id="PF08818">
    <property type="entry name" value="DUF1801"/>
    <property type="match status" value="1"/>
</dbReference>
<gene>
    <name evidence="2" type="ORF">H4W19_11650</name>
</gene>
<dbReference type="Proteomes" id="UP000515506">
    <property type="component" value="Chromosome"/>
</dbReference>
<evidence type="ECO:0000259" key="1">
    <source>
        <dbReference type="Pfam" id="PF08818"/>
    </source>
</evidence>
<feature type="domain" description="YdhG-like" evidence="1">
    <location>
        <begin position="20"/>
        <end position="131"/>
    </location>
</feature>